<evidence type="ECO:0000256" key="7">
    <source>
        <dbReference type="ARBA" id="ARBA00023180"/>
    </source>
</evidence>
<reference evidence="11" key="3">
    <citation type="submission" date="2025-09" db="UniProtKB">
        <authorList>
            <consortium name="Ensembl"/>
        </authorList>
    </citation>
    <scope>IDENTIFICATION</scope>
</reference>
<dbReference type="PANTHER" id="PTHR19433:SF133">
    <property type="entry name" value="IMMUNE-TYPE RECEPTOR 5 PRECURSOR-RELATED"/>
    <property type="match status" value="1"/>
</dbReference>
<gene>
    <name evidence="11" type="primary">LOC113568622</name>
</gene>
<feature type="chain" id="PRO_5044252914" description="Ig-like domain-containing protein" evidence="9">
    <location>
        <begin position="21"/>
        <end position="346"/>
    </location>
</feature>
<evidence type="ECO:0000256" key="1">
    <source>
        <dbReference type="ARBA" id="ARBA00004236"/>
    </source>
</evidence>
<keyword evidence="2" id="KW-1003">Cell membrane</keyword>
<dbReference type="PANTHER" id="PTHR19433">
    <property type="entry name" value="T-CELL RECEPTOR ALPHA CHAIN V REGION-RELATED"/>
    <property type="match status" value="1"/>
</dbReference>
<comment type="subcellular location">
    <subcellularLocation>
        <location evidence="1">Cell membrane</location>
    </subcellularLocation>
</comment>
<dbReference type="GeneTree" id="ENSGT01030000234530"/>
<dbReference type="Proteomes" id="UP000314983">
    <property type="component" value="Chromosome 12"/>
</dbReference>
<evidence type="ECO:0000256" key="8">
    <source>
        <dbReference type="SAM" id="Phobius"/>
    </source>
</evidence>
<dbReference type="InterPro" id="IPR013783">
    <property type="entry name" value="Ig-like_fold"/>
</dbReference>
<dbReference type="GeneID" id="113568622"/>
<dbReference type="SUPFAM" id="SSF48726">
    <property type="entry name" value="Immunoglobulin"/>
    <property type="match status" value="2"/>
</dbReference>
<keyword evidence="8" id="KW-1133">Transmembrane helix</keyword>
<dbReference type="RefSeq" id="XP_035388303.1">
    <property type="nucleotide sequence ID" value="XM_035532410.1"/>
</dbReference>
<evidence type="ECO:0000313" key="11">
    <source>
        <dbReference type="Ensembl" id="ENSEEEP00000054031.1"/>
    </source>
</evidence>
<feature type="transmembrane region" description="Helical" evidence="8">
    <location>
        <begin position="257"/>
        <end position="278"/>
    </location>
</feature>
<evidence type="ECO:0000256" key="6">
    <source>
        <dbReference type="ARBA" id="ARBA00023157"/>
    </source>
</evidence>
<dbReference type="GO" id="GO:0005886">
    <property type="term" value="C:plasma membrane"/>
    <property type="evidence" value="ECO:0007669"/>
    <property type="project" value="UniProtKB-SubCell"/>
</dbReference>
<keyword evidence="8" id="KW-0812">Transmembrane</keyword>
<dbReference type="InterPro" id="IPR036179">
    <property type="entry name" value="Ig-like_dom_sf"/>
</dbReference>
<feature type="signal peptide" evidence="9">
    <location>
        <begin position="1"/>
        <end position="20"/>
    </location>
</feature>
<name>A0AAY5EAT2_ELEEL</name>
<dbReference type="GO" id="GO:0009617">
    <property type="term" value="P:response to bacterium"/>
    <property type="evidence" value="ECO:0007669"/>
    <property type="project" value="TreeGrafter"/>
</dbReference>
<dbReference type="InterPro" id="IPR013106">
    <property type="entry name" value="Ig_V-set"/>
</dbReference>
<organism evidence="11 12">
    <name type="scientific">Electrophorus electricus</name>
    <name type="common">Electric eel</name>
    <name type="synonym">Gymnotus electricus</name>
    <dbReference type="NCBI Taxonomy" id="8005"/>
    <lineage>
        <taxon>Eukaryota</taxon>
        <taxon>Metazoa</taxon>
        <taxon>Chordata</taxon>
        <taxon>Craniata</taxon>
        <taxon>Vertebrata</taxon>
        <taxon>Euteleostomi</taxon>
        <taxon>Actinopterygii</taxon>
        <taxon>Neopterygii</taxon>
        <taxon>Teleostei</taxon>
        <taxon>Ostariophysi</taxon>
        <taxon>Gymnotiformes</taxon>
        <taxon>Gymnotoidei</taxon>
        <taxon>Gymnotidae</taxon>
        <taxon>Electrophorus</taxon>
    </lineage>
</organism>
<dbReference type="SMART" id="SM00406">
    <property type="entry name" value="IGv"/>
    <property type="match status" value="2"/>
</dbReference>
<dbReference type="GO" id="GO:0002376">
    <property type="term" value="P:immune system process"/>
    <property type="evidence" value="ECO:0007669"/>
    <property type="project" value="UniProtKB-KW"/>
</dbReference>
<dbReference type="InterPro" id="IPR003599">
    <property type="entry name" value="Ig_sub"/>
</dbReference>
<sequence>MQQDLGIWRMVLMCLTAVLSSEIGVNQLNSVTTAAFGENVTLQCFLLEEDNTDLIVWYQQKTGQEPRIMAMTQKSVETSSYYSEFKPPKFTVVKGRVFCHLNISSIEPSDEAMYYCGIRRFEIVFGKGALLSVKGYLNKNDKYQVSVVQSPLLGVVSPGESVSLQCTVVSERRTAELQVLWFRAAAGDSHPEIIYTHHNSSRQCEISSSPHSCVYNLSKSVLSLSDTGTYYCAVATCGKILLGNGTTVYMSSPLDPVVIFLGAALGVCVLVISAQAVLNCKRINYKHCSVRHGAMKMKTTSQDHGAVELNYSALHFIDGKTRRRREKRGQTEDNVYSEVLYSAATD</sequence>
<feature type="domain" description="Ig-like" evidence="10">
    <location>
        <begin position="37"/>
        <end position="116"/>
    </location>
</feature>
<protein>
    <recommendedName>
        <fullName evidence="10">Ig-like domain-containing protein</fullName>
    </recommendedName>
</protein>
<proteinExistence type="predicted"/>
<reference evidence="11 12" key="1">
    <citation type="submission" date="2020-05" db="EMBL/GenBank/DDBJ databases">
        <title>Electrophorus electricus (electric eel) genome, fEleEle1, primary haplotype.</title>
        <authorList>
            <person name="Myers G."/>
            <person name="Meyer A."/>
            <person name="Fedrigo O."/>
            <person name="Formenti G."/>
            <person name="Rhie A."/>
            <person name="Tracey A."/>
            <person name="Sims Y."/>
            <person name="Jarvis E.D."/>
        </authorList>
    </citation>
    <scope>NUCLEOTIDE SEQUENCE [LARGE SCALE GENOMIC DNA]</scope>
</reference>
<keyword evidence="5 8" id="KW-0472">Membrane</keyword>
<accession>A0AAY5EAT2</accession>
<evidence type="ECO:0000259" key="10">
    <source>
        <dbReference type="PROSITE" id="PS50835"/>
    </source>
</evidence>
<dbReference type="CDD" id="cd00099">
    <property type="entry name" value="IgV"/>
    <property type="match status" value="2"/>
</dbReference>
<dbReference type="Ensembl" id="ENSEEET00000065275.1">
    <property type="protein sequence ID" value="ENSEEEP00000054031.1"/>
    <property type="gene ID" value="ENSEEEG00000028372.1"/>
</dbReference>
<keyword evidence="6" id="KW-1015">Disulfide bond</keyword>
<keyword evidence="4" id="KW-0391">Immunity</keyword>
<keyword evidence="7" id="KW-0325">Glycoprotein</keyword>
<dbReference type="InterPro" id="IPR052051">
    <property type="entry name" value="TCR_complex_component"/>
</dbReference>
<feature type="domain" description="Ig-like" evidence="10">
    <location>
        <begin position="156"/>
        <end position="234"/>
    </location>
</feature>
<evidence type="ECO:0000256" key="2">
    <source>
        <dbReference type="ARBA" id="ARBA00022475"/>
    </source>
</evidence>
<dbReference type="RefSeq" id="XP_035388304.1">
    <property type="nucleotide sequence ID" value="XM_035532411.1"/>
</dbReference>
<evidence type="ECO:0000256" key="9">
    <source>
        <dbReference type="SAM" id="SignalP"/>
    </source>
</evidence>
<dbReference type="Gene3D" id="2.60.40.10">
    <property type="entry name" value="Immunoglobulins"/>
    <property type="match status" value="2"/>
</dbReference>
<dbReference type="Pfam" id="PF07686">
    <property type="entry name" value="V-set"/>
    <property type="match status" value="2"/>
</dbReference>
<dbReference type="AlphaFoldDB" id="A0AAY5EAT2"/>
<keyword evidence="12" id="KW-1185">Reference proteome</keyword>
<evidence type="ECO:0000256" key="5">
    <source>
        <dbReference type="ARBA" id="ARBA00023136"/>
    </source>
</evidence>
<evidence type="ECO:0000313" key="12">
    <source>
        <dbReference type="Proteomes" id="UP000314983"/>
    </source>
</evidence>
<reference evidence="11" key="2">
    <citation type="submission" date="2025-08" db="UniProtKB">
        <authorList>
            <consortium name="Ensembl"/>
        </authorList>
    </citation>
    <scope>IDENTIFICATION</scope>
</reference>
<evidence type="ECO:0000256" key="3">
    <source>
        <dbReference type="ARBA" id="ARBA00022729"/>
    </source>
</evidence>
<evidence type="ECO:0000256" key="4">
    <source>
        <dbReference type="ARBA" id="ARBA00022859"/>
    </source>
</evidence>
<dbReference type="SMART" id="SM00409">
    <property type="entry name" value="IG"/>
    <property type="match status" value="2"/>
</dbReference>
<keyword evidence="3 9" id="KW-0732">Signal</keyword>
<dbReference type="PROSITE" id="PS50835">
    <property type="entry name" value="IG_LIKE"/>
    <property type="match status" value="2"/>
</dbReference>
<dbReference type="InterPro" id="IPR007110">
    <property type="entry name" value="Ig-like_dom"/>
</dbReference>